<dbReference type="EMBL" id="FRBW01000003">
    <property type="protein sequence ID" value="SHM80258.1"/>
    <property type="molecule type" value="Genomic_DNA"/>
</dbReference>
<dbReference type="Proteomes" id="UP000186002">
    <property type="component" value="Unassembled WGS sequence"/>
</dbReference>
<accession>A0A1M7LQ81</accession>
<sequence>LMSACLAGCASPEGSFCEVSRPIYLDSIAGKFVAEKRAIQAHNEKGEAICGWEPVHD</sequence>
<dbReference type="AlphaFoldDB" id="A0A1M7LQ81"/>
<name>A0A1M7LQ81_9HYPH</name>
<proteinExistence type="predicted"/>
<feature type="non-terminal residue" evidence="1">
    <location>
        <position position="1"/>
    </location>
</feature>
<protein>
    <submittedName>
        <fullName evidence="1">Uncharacterized protein</fullName>
    </submittedName>
</protein>
<organism evidence="1 2">
    <name type="scientific">Roseibium suaedae</name>
    <dbReference type="NCBI Taxonomy" id="735517"/>
    <lineage>
        <taxon>Bacteria</taxon>
        <taxon>Pseudomonadati</taxon>
        <taxon>Pseudomonadota</taxon>
        <taxon>Alphaproteobacteria</taxon>
        <taxon>Hyphomicrobiales</taxon>
        <taxon>Stappiaceae</taxon>
        <taxon>Roseibium</taxon>
    </lineage>
</organism>
<gene>
    <name evidence="1" type="ORF">SAMN05444272_3281</name>
</gene>
<evidence type="ECO:0000313" key="1">
    <source>
        <dbReference type="EMBL" id="SHM80258.1"/>
    </source>
</evidence>
<evidence type="ECO:0000313" key="2">
    <source>
        <dbReference type="Proteomes" id="UP000186002"/>
    </source>
</evidence>
<keyword evidence="2" id="KW-1185">Reference proteome</keyword>
<reference evidence="1 2" key="1">
    <citation type="submission" date="2016-11" db="EMBL/GenBank/DDBJ databases">
        <authorList>
            <person name="Jaros S."/>
            <person name="Januszkiewicz K."/>
            <person name="Wedrychowicz H."/>
        </authorList>
    </citation>
    <scope>NUCLEOTIDE SEQUENCE [LARGE SCALE GENOMIC DNA]</scope>
    <source>
        <strain evidence="1 2">DSM 22153</strain>
    </source>
</reference>